<sequence length="223" mass="25490">MLKRQRLDPRPSPASLPFLNDTALPHAQALVCIRVVWRNDSEALRLPHVVASLHAFLDWSREVSPPRVCRANFIYLLRRKHWILANEPANSSILHPKFRQYQFSEPVANSINVGNMEMVQLLSTHFTECYLPREAFVYAAELDRVEIAHWLVDNHDDTSWDADVVGIAIAENHFDLAKWICERIETPTALRSARGLHSPRLMGILKCSSVCAACRQMCIGSRR</sequence>
<evidence type="ECO:0008006" key="3">
    <source>
        <dbReference type="Google" id="ProtNLM"/>
    </source>
</evidence>
<reference evidence="1 2" key="1">
    <citation type="submission" date="2018-01" db="EMBL/GenBank/DDBJ databases">
        <title>Draft genome of the strawberry crown rot pathogen Phytophthora cactorum.</title>
        <authorList>
            <person name="Armitage A.D."/>
            <person name="Lysoe E."/>
            <person name="Nellist C.F."/>
            <person name="Harrison R.J."/>
            <person name="Brurberg M.B."/>
        </authorList>
    </citation>
    <scope>NUCLEOTIDE SEQUENCE [LARGE SCALE GENOMIC DNA]</scope>
    <source>
        <strain evidence="1 2">10300</strain>
    </source>
</reference>
<dbReference type="OrthoDB" id="120303at2759"/>
<accession>A0A329RF01</accession>
<organism evidence="1 2">
    <name type="scientific">Phytophthora cactorum</name>
    <dbReference type="NCBI Taxonomy" id="29920"/>
    <lineage>
        <taxon>Eukaryota</taxon>
        <taxon>Sar</taxon>
        <taxon>Stramenopiles</taxon>
        <taxon>Oomycota</taxon>
        <taxon>Peronosporomycetes</taxon>
        <taxon>Peronosporales</taxon>
        <taxon>Peronosporaceae</taxon>
        <taxon>Phytophthora</taxon>
    </lineage>
</organism>
<dbReference type="AlphaFoldDB" id="A0A329RF01"/>
<dbReference type="Proteomes" id="UP000251314">
    <property type="component" value="Unassembled WGS sequence"/>
</dbReference>
<proteinExistence type="predicted"/>
<evidence type="ECO:0000313" key="1">
    <source>
        <dbReference type="EMBL" id="RAW23040.1"/>
    </source>
</evidence>
<evidence type="ECO:0000313" key="2">
    <source>
        <dbReference type="Proteomes" id="UP000251314"/>
    </source>
</evidence>
<dbReference type="EMBL" id="MJFZ01001148">
    <property type="protein sequence ID" value="RAW23040.1"/>
    <property type="molecule type" value="Genomic_DNA"/>
</dbReference>
<dbReference type="SUPFAM" id="SSF140860">
    <property type="entry name" value="Pseudo ankyrin repeat-like"/>
    <property type="match status" value="1"/>
</dbReference>
<keyword evidence="2" id="KW-1185">Reference proteome</keyword>
<dbReference type="VEuPathDB" id="FungiDB:PC110_g20529"/>
<gene>
    <name evidence="1" type="ORF">PC110_g20529</name>
</gene>
<comment type="caution">
    <text evidence="1">The sequence shown here is derived from an EMBL/GenBank/DDBJ whole genome shotgun (WGS) entry which is preliminary data.</text>
</comment>
<name>A0A329RF01_9STRA</name>
<protein>
    <recommendedName>
        <fullName evidence="3">Ankyrin repeat-containing domain</fullName>
    </recommendedName>
</protein>